<sequence length="222" mass="25642">MAAFIRPSPIVNTMKTTLIVLLVLCFLSFRYASSYARNDADMQQLLHALEKLLNFFQKDYRHLNLDGFFGLRVLEGQLQLLISEHSVGGHQHLSSHTLNQITALKEAAQNLSAIGLSEVKKGNPEYYKNMAPVIAQPWMVRKPHRRLDPSLRWEIPLYKAQLQFVRRNFTEKVSDQCMTEIFNSDSERCDISKYCVRLMTSRGLTGYPITHQLLWSVLVEDR</sequence>
<keyword evidence="2" id="KW-1185">Reference proteome</keyword>
<proteinExistence type="predicted"/>
<evidence type="ECO:0000313" key="1">
    <source>
        <dbReference type="EMBL" id="GFO32867.1"/>
    </source>
</evidence>
<comment type="caution">
    <text evidence="1">The sequence shown here is derived from an EMBL/GenBank/DDBJ whole genome shotgun (WGS) entry which is preliminary data.</text>
</comment>
<dbReference type="PANTHER" id="PTHR33539">
    <property type="entry name" value="UPF0764 PROTEIN C16ORF89"/>
    <property type="match status" value="1"/>
</dbReference>
<dbReference type="PANTHER" id="PTHR33539:SF1">
    <property type="entry name" value="UPF0764 PROTEIN C16ORF89"/>
    <property type="match status" value="1"/>
</dbReference>
<dbReference type="Pfam" id="PF15882">
    <property type="entry name" value="DUF4735"/>
    <property type="match status" value="1"/>
</dbReference>
<dbReference type="Proteomes" id="UP000735302">
    <property type="component" value="Unassembled WGS sequence"/>
</dbReference>
<name>A0AAV4CMJ3_9GAST</name>
<evidence type="ECO:0000313" key="2">
    <source>
        <dbReference type="Proteomes" id="UP000735302"/>
    </source>
</evidence>
<gene>
    <name evidence="1" type="ORF">PoB_005937200</name>
</gene>
<dbReference type="GO" id="GO:0005829">
    <property type="term" value="C:cytosol"/>
    <property type="evidence" value="ECO:0007669"/>
    <property type="project" value="TreeGrafter"/>
</dbReference>
<dbReference type="AlphaFoldDB" id="A0AAV4CMJ3"/>
<dbReference type="GO" id="GO:0016020">
    <property type="term" value="C:membrane"/>
    <property type="evidence" value="ECO:0007669"/>
    <property type="project" value="TreeGrafter"/>
</dbReference>
<feature type="non-terminal residue" evidence="1">
    <location>
        <position position="222"/>
    </location>
</feature>
<dbReference type="EMBL" id="BLXT01006694">
    <property type="protein sequence ID" value="GFO32867.1"/>
    <property type="molecule type" value="Genomic_DNA"/>
</dbReference>
<organism evidence="1 2">
    <name type="scientific">Plakobranchus ocellatus</name>
    <dbReference type="NCBI Taxonomy" id="259542"/>
    <lineage>
        <taxon>Eukaryota</taxon>
        <taxon>Metazoa</taxon>
        <taxon>Spiralia</taxon>
        <taxon>Lophotrochozoa</taxon>
        <taxon>Mollusca</taxon>
        <taxon>Gastropoda</taxon>
        <taxon>Heterobranchia</taxon>
        <taxon>Euthyneura</taxon>
        <taxon>Panpulmonata</taxon>
        <taxon>Sacoglossa</taxon>
        <taxon>Placobranchoidea</taxon>
        <taxon>Plakobranchidae</taxon>
        <taxon>Plakobranchus</taxon>
    </lineage>
</organism>
<protein>
    <submittedName>
        <fullName evidence="1">Upf0764 protein c16orf89-like protein</fullName>
    </submittedName>
</protein>
<reference evidence="1 2" key="1">
    <citation type="journal article" date="2021" name="Elife">
        <title>Chloroplast acquisition without the gene transfer in kleptoplastic sea slugs, Plakobranchus ocellatus.</title>
        <authorList>
            <person name="Maeda T."/>
            <person name="Takahashi S."/>
            <person name="Yoshida T."/>
            <person name="Shimamura S."/>
            <person name="Takaki Y."/>
            <person name="Nagai Y."/>
            <person name="Toyoda A."/>
            <person name="Suzuki Y."/>
            <person name="Arimoto A."/>
            <person name="Ishii H."/>
            <person name="Satoh N."/>
            <person name="Nishiyama T."/>
            <person name="Hasebe M."/>
            <person name="Maruyama T."/>
            <person name="Minagawa J."/>
            <person name="Obokata J."/>
            <person name="Shigenobu S."/>
        </authorList>
    </citation>
    <scope>NUCLEOTIDE SEQUENCE [LARGE SCALE GENOMIC DNA]</scope>
</reference>
<dbReference type="InterPro" id="IPR031751">
    <property type="entry name" value="DUF4735"/>
</dbReference>
<accession>A0AAV4CMJ3</accession>